<evidence type="ECO:0000313" key="1">
    <source>
        <dbReference type="EMBL" id="QHT20237.1"/>
    </source>
</evidence>
<organism evidence="1">
    <name type="scientific">viral metagenome</name>
    <dbReference type="NCBI Taxonomy" id="1070528"/>
    <lineage>
        <taxon>unclassified sequences</taxon>
        <taxon>metagenomes</taxon>
        <taxon>organismal metagenomes</taxon>
    </lineage>
</organism>
<dbReference type="AlphaFoldDB" id="A0A6C0DTV9"/>
<dbReference type="EMBL" id="MN739677">
    <property type="protein sequence ID" value="QHT20237.1"/>
    <property type="molecule type" value="Genomic_DNA"/>
</dbReference>
<name>A0A6C0DTV9_9ZZZZ</name>
<proteinExistence type="predicted"/>
<sequence>MSSWVNRHIPRKRDISQIPEYLRPQVIQRTIRPEILISESFQEDTQNKIIIESRNNEPKKIVETVVNPRQYDTKKINTTPNPTAFELMYKDKSFVFVILRHLRNIRDNDLWISSYNSIRKFYTNKIVIIDDNSSINTVDGKLVNAEVIKSEFSGAGEILPYYYFYKYKWANKMIFLHDSMSLNRLFKENEIKDEVKFHWYFHNYEVRDTRKILQYILMLNNNKKLYDYANNPESSWKGCFGATTIIDIDTVSYLETEYNLFSTLVLSIKTRLDRETFERIIGIVLYYEGIAKDDCSNFGNIVNYPGAFESENSNPETSAYILRQRYYNTAIIKVWRGR</sequence>
<reference evidence="1" key="1">
    <citation type="journal article" date="2020" name="Nature">
        <title>Giant virus diversity and host interactions through global metagenomics.</title>
        <authorList>
            <person name="Schulz F."/>
            <person name="Roux S."/>
            <person name="Paez-Espino D."/>
            <person name="Jungbluth S."/>
            <person name="Walsh D.A."/>
            <person name="Denef V.J."/>
            <person name="McMahon K.D."/>
            <person name="Konstantinidis K.T."/>
            <person name="Eloe-Fadrosh E.A."/>
            <person name="Kyrpides N.C."/>
            <person name="Woyke T."/>
        </authorList>
    </citation>
    <scope>NUCLEOTIDE SEQUENCE</scope>
    <source>
        <strain evidence="1">GVMAG-M-3300023174-60</strain>
    </source>
</reference>
<accession>A0A6C0DTV9</accession>
<protein>
    <submittedName>
        <fullName evidence="1">Uncharacterized protein</fullName>
    </submittedName>
</protein>